<feature type="transmembrane region" description="Helical" evidence="20">
    <location>
        <begin position="252"/>
        <end position="272"/>
    </location>
</feature>
<evidence type="ECO:0000256" key="9">
    <source>
        <dbReference type="ARBA" id="ARBA00022679"/>
    </source>
</evidence>
<dbReference type="InterPro" id="IPR001841">
    <property type="entry name" value="Znf_RING"/>
</dbReference>
<comment type="catalytic activity">
    <reaction evidence="1">
        <text>S-ubiquitinyl-[E2 ubiquitin-conjugating enzyme]-L-cysteine + [acceptor protein]-L-lysine = [E2 ubiquitin-conjugating enzyme]-L-cysteine + N(6)-ubiquitinyl-[acceptor protein]-L-lysine.</text>
        <dbReference type="EC" id="2.3.2.27"/>
    </reaction>
</comment>
<evidence type="ECO:0000256" key="2">
    <source>
        <dbReference type="ARBA" id="ARBA00004496"/>
    </source>
</evidence>
<feature type="transmembrane region" description="Helical" evidence="20">
    <location>
        <begin position="153"/>
        <end position="175"/>
    </location>
</feature>
<evidence type="ECO:0000256" key="19">
    <source>
        <dbReference type="SAM" id="MobiDB-lite"/>
    </source>
</evidence>
<dbReference type="Gene3D" id="1.10.245.10">
    <property type="entry name" value="SWIB/MDM2 domain"/>
    <property type="match status" value="1"/>
</dbReference>
<keyword evidence="20" id="KW-1133">Transmembrane helix</keyword>
<comment type="caution">
    <text evidence="24">The sequence shown here is derived from an EMBL/GenBank/DDBJ whole genome shotgun (WGS) entry which is preliminary data.</text>
</comment>
<feature type="transmembrane region" description="Helical" evidence="20">
    <location>
        <begin position="12"/>
        <end position="35"/>
    </location>
</feature>
<dbReference type="GO" id="GO:0051726">
    <property type="term" value="P:regulation of cell cycle"/>
    <property type="evidence" value="ECO:0007669"/>
    <property type="project" value="InterPro"/>
</dbReference>
<dbReference type="PANTHER" id="PTHR46858:SF13">
    <property type="entry name" value="E3 UBIQUITIN-PROTEIN LIGASE MDM2"/>
    <property type="match status" value="1"/>
</dbReference>
<evidence type="ECO:0000256" key="4">
    <source>
        <dbReference type="ARBA" id="ARBA00004642"/>
    </source>
</evidence>
<keyword evidence="9" id="KW-0808">Transferase</keyword>
<feature type="region of interest" description="Disordered" evidence="19">
    <location>
        <begin position="475"/>
        <end position="537"/>
    </location>
</feature>
<reference evidence="24" key="1">
    <citation type="submission" date="2023-08" db="EMBL/GenBank/DDBJ databases">
        <title>Chromosome-level Genome Assembly of mud carp (Cirrhinus molitorella).</title>
        <authorList>
            <person name="Liu H."/>
        </authorList>
    </citation>
    <scope>NUCLEOTIDE SEQUENCE</scope>
    <source>
        <strain evidence="24">Prfri</strain>
        <tissue evidence="24">Muscle</tissue>
    </source>
</reference>
<feature type="domain" description="DM2" evidence="23">
    <location>
        <begin position="306"/>
        <end position="389"/>
    </location>
</feature>
<evidence type="ECO:0000256" key="14">
    <source>
        <dbReference type="ARBA" id="ARBA00023242"/>
    </source>
</evidence>
<gene>
    <name evidence="24" type="ORF">Q8A67_012633</name>
</gene>
<dbReference type="GO" id="GO:0008270">
    <property type="term" value="F:zinc ion binding"/>
    <property type="evidence" value="ECO:0007669"/>
    <property type="project" value="UniProtKB-KW"/>
</dbReference>
<dbReference type="GO" id="GO:0016567">
    <property type="term" value="P:protein ubiquitination"/>
    <property type="evidence" value="ECO:0007669"/>
    <property type="project" value="TreeGrafter"/>
</dbReference>
<dbReference type="InterPro" id="IPR036443">
    <property type="entry name" value="Znf_RanBP2_sf"/>
</dbReference>
<comment type="similarity">
    <text evidence="5">Belongs to the MDM2/MDM4 family.</text>
</comment>
<name>A0AA88PRT5_9TELE</name>
<dbReference type="CDD" id="cd17672">
    <property type="entry name" value="MDM2"/>
    <property type="match status" value="1"/>
</dbReference>
<keyword evidence="11 18" id="KW-0863">Zinc-finger</keyword>
<evidence type="ECO:0000256" key="13">
    <source>
        <dbReference type="ARBA" id="ARBA00022833"/>
    </source>
</evidence>
<dbReference type="PROSITE" id="PS01358">
    <property type="entry name" value="ZF_RANBP2_1"/>
    <property type="match status" value="1"/>
</dbReference>
<evidence type="ECO:0000256" key="1">
    <source>
        <dbReference type="ARBA" id="ARBA00000900"/>
    </source>
</evidence>
<dbReference type="GO" id="GO:0010468">
    <property type="term" value="P:regulation of gene expression"/>
    <property type="evidence" value="ECO:0007669"/>
    <property type="project" value="TreeGrafter"/>
</dbReference>
<dbReference type="PIRSF" id="PIRSF006748">
    <property type="entry name" value="p53_MDM_2/4"/>
    <property type="match status" value="1"/>
</dbReference>
<keyword evidence="25" id="KW-1185">Reference proteome</keyword>
<dbReference type="InterPro" id="IPR013083">
    <property type="entry name" value="Znf_RING/FYVE/PHD"/>
</dbReference>
<evidence type="ECO:0000256" key="7">
    <source>
        <dbReference type="ARBA" id="ARBA00018786"/>
    </source>
</evidence>
<dbReference type="SUPFAM" id="SSF47592">
    <property type="entry name" value="SWIB/MDM2 domain"/>
    <property type="match status" value="1"/>
</dbReference>
<feature type="compositionally biased region" description="Low complexity" evidence="19">
    <location>
        <begin position="668"/>
        <end position="687"/>
    </location>
</feature>
<dbReference type="GO" id="GO:0043066">
    <property type="term" value="P:negative regulation of apoptotic process"/>
    <property type="evidence" value="ECO:0007669"/>
    <property type="project" value="InterPro"/>
</dbReference>
<evidence type="ECO:0000256" key="15">
    <source>
        <dbReference type="ARBA" id="ARBA00030148"/>
    </source>
</evidence>
<dbReference type="Pfam" id="PF03151">
    <property type="entry name" value="TPT"/>
    <property type="match status" value="1"/>
</dbReference>
<dbReference type="InterPro" id="IPR036885">
    <property type="entry name" value="SWIB_MDM2_dom_sf"/>
</dbReference>
<keyword evidence="13" id="KW-0862">Zinc</keyword>
<evidence type="ECO:0000313" key="24">
    <source>
        <dbReference type="EMBL" id="KAK2892645.1"/>
    </source>
</evidence>
<dbReference type="PANTHER" id="PTHR46858">
    <property type="entry name" value="OS05G0521000 PROTEIN"/>
    <property type="match status" value="1"/>
</dbReference>
<dbReference type="Pfam" id="PF13920">
    <property type="entry name" value="zf-C3HC4_3"/>
    <property type="match status" value="1"/>
</dbReference>
<evidence type="ECO:0000259" key="22">
    <source>
        <dbReference type="PROSITE" id="PS50199"/>
    </source>
</evidence>
<evidence type="ECO:0000256" key="20">
    <source>
        <dbReference type="SAM" id="Phobius"/>
    </source>
</evidence>
<evidence type="ECO:0000256" key="18">
    <source>
        <dbReference type="PROSITE-ProRule" id="PRU00322"/>
    </source>
</evidence>
<dbReference type="EMBL" id="JAUYZG010000012">
    <property type="protein sequence ID" value="KAK2892645.1"/>
    <property type="molecule type" value="Genomic_DNA"/>
</dbReference>
<dbReference type="InterPro" id="IPR044080">
    <property type="entry name" value="MDM2_mRING-HC-C2H2C4"/>
</dbReference>
<dbReference type="PROSITE" id="PS50199">
    <property type="entry name" value="ZF_RANBP2_2"/>
    <property type="match status" value="1"/>
</dbReference>
<evidence type="ECO:0000259" key="23">
    <source>
        <dbReference type="PROSITE" id="PS51925"/>
    </source>
</evidence>
<dbReference type="SUPFAM" id="SSF90209">
    <property type="entry name" value="Ran binding protein zinc finger-like"/>
    <property type="match status" value="1"/>
</dbReference>
<evidence type="ECO:0000256" key="11">
    <source>
        <dbReference type="ARBA" id="ARBA00022771"/>
    </source>
</evidence>
<dbReference type="Proteomes" id="UP001187343">
    <property type="component" value="Unassembled WGS sequence"/>
</dbReference>
<feature type="transmembrane region" description="Helical" evidence="20">
    <location>
        <begin position="41"/>
        <end position="61"/>
    </location>
</feature>
<evidence type="ECO:0000256" key="6">
    <source>
        <dbReference type="ARBA" id="ARBA00012483"/>
    </source>
</evidence>
<evidence type="ECO:0000256" key="3">
    <source>
        <dbReference type="ARBA" id="ARBA00004604"/>
    </source>
</evidence>
<dbReference type="InterPro" id="IPR016495">
    <property type="entry name" value="p53_neg-reg_MDM_2/4"/>
</dbReference>
<dbReference type="InterPro" id="IPR003121">
    <property type="entry name" value="SWIB_MDM2_domain"/>
</dbReference>
<dbReference type="GO" id="GO:0042802">
    <property type="term" value="F:identical protein binding"/>
    <property type="evidence" value="ECO:0007669"/>
    <property type="project" value="InterPro"/>
</dbReference>
<dbReference type="GO" id="GO:0002039">
    <property type="term" value="F:p53 binding"/>
    <property type="evidence" value="ECO:0007669"/>
    <property type="project" value="TreeGrafter"/>
</dbReference>
<dbReference type="AlphaFoldDB" id="A0AA88PRT5"/>
<keyword evidence="20" id="KW-0812">Transmembrane</keyword>
<protein>
    <recommendedName>
        <fullName evidence="7">E3 ubiquitin-protein ligase Mdm2</fullName>
        <ecNumber evidence="6">2.3.2.27</ecNumber>
    </recommendedName>
    <alternativeName>
        <fullName evidence="17">Double minute 2 protein</fullName>
    </alternativeName>
    <alternativeName>
        <fullName evidence="16">RING-type E3 ubiquitin transferase Mdm2</fullName>
    </alternativeName>
    <alternativeName>
        <fullName evidence="15">p53-binding protein Mdm2</fullName>
    </alternativeName>
</protein>
<keyword evidence="10" id="KW-0479">Metal-binding</keyword>
<dbReference type="Pfam" id="PF02201">
    <property type="entry name" value="SWIB"/>
    <property type="match status" value="1"/>
</dbReference>
<comment type="subcellular location">
    <subcellularLocation>
        <location evidence="2">Cytoplasm</location>
    </subcellularLocation>
    <subcellularLocation>
        <location evidence="3">Nucleus</location>
        <location evidence="3">Nucleolus</location>
    </subcellularLocation>
    <subcellularLocation>
        <location evidence="4">Nucleus</location>
        <location evidence="4">Nucleoplasm</location>
    </subcellularLocation>
</comment>
<dbReference type="GO" id="GO:0005730">
    <property type="term" value="C:nucleolus"/>
    <property type="evidence" value="ECO:0007669"/>
    <property type="project" value="UniProtKB-SubCell"/>
</dbReference>
<dbReference type="Gene3D" id="3.30.40.10">
    <property type="entry name" value="Zinc/RING finger domain, C3HC4 (zinc finger)"/>
    <property type="match status" value="1"/>
</dbReference>
<dbReference type="EC" id="2.3.2.27" evidence="6"/>
<dbReference type="CDD" id="cd16783">
    <property type="entry name" value="mRING-HC-C2H2C4_MDM2"/>
    <property type="match status" value="1"/>
</dbReference>
<dbReference type="PROSITE" id="PS50089">
    <property type="entry name" value="ZF_RING_2"/>
    <property type="match status" value="1"/>
</dbReference>
<dbReference type="GO" id="GO:0061630">
    <property type="term" value="F:ubiquitin protein ligase activity"/>
    <property type="evidence" value="ECO:0007669"/>
    <property type="project" value="UniProtKB-EC"/>
</dbReference>
<dbReference type="Gene3D" id="2.30.30.380">
    <property type="entry name" value="Zn-finger domain of Sec23/24"/>
    <property type="match status" value="1"/>
</dbReference>
<feature type="domain" description="RanBP2-type" evidence="22">
    <location>
        <begin position="560"/>
        <end position="589"/>
    </location>
</feature>
<feature type="compositionally biased region" description="Basic and acidic residues" evidence="19">
    <location>
        <begin position="404"/>
        <end position="419"/>
    </location>
</feature>
<feature type="domain" description="RING-type" evidence="21">
    <location>
        <begin position="718"/>
        <end position="759"/>
    </location>
</feature>
<feature type="compositionally biased region" description="Acidic residues" evidence="19">
    <location>
        <begin position="515"/>
        <end position="533"/>
    </location>
</feature>
<dbReference type="GO" id="GO:0005654">
    <property type="term" value="C:nucleoplasm"/>
    <property type="evidence" value="ECO:0007669"/>
    <property type="project" value="UniProtKB-SubCell"/>
</dbReference>
<keyword evidence="12" id="KW-0833">Ubl conjugation pathway</keyword>
<feature type="compositionally biased region" description="Polar residues" evidence="19">
    <location>
        <begin position="599"/>
        <end position="621"/>
    </location>
</feature>
<dbReference type="PROSITE" id="PS51925">
    <property type="entry name" value="SWIB_MDM2"/>
    <property type="match status" value="1"/>
</dbReference>
<feature type="region of interest" description="Disordered" evidence="19">
    <location>
        <begin position="393"/>
        <end position="454"/>
    </location>
</feature>
<accession>A0AA88PRT5</accession>
<organism evidence="24 25">
    <name type="scientific">Cirrhinus molitorella</name>
    <name type="common">mud carp</name>
    <dbReference type="NCBI Taxonomy" id="172907"/>
    <lineage>
        <taxon>Eukaryota</taxon>
        <taxon>Metazoa</taxon>
        <taxon>Chordata</taxon>
        <taxon>Craniata</taxon>
        <taxon>Vertebrata</taxon>
        <taxon>Euteleostomi</taxon>
        <taxon>Actinopterygii</taxon>
        <taxon>Neopterygii</taxon>
        <taxon>Teleostei</taxon>
        <taxon>Ostariophysi</taxon>
        <taxon>Cypriniformes</taxon>
        <taxon>Cyprinidae</taxon>
        <taxon>Labeoninae</taxon>
        <taxon>Labeonini</taxon>
        <taxon>Cirrhinus</taxon>
    </lineage>
</organism>
<keyword evidence="20" id="KW-0472">Membrane</keyword>
<keyword evidence="14" id="KW-0539">Nucleus</keyword>
<sequence>MATRLSDLFGNSRIIAGLLVNLLSSICIVFINKWIYVHYGFPNMTLTLIHFVVTWLGLFMCQKMDIFAPKSLRPSKIILLALSFCGFVVFTNLSLQSNTIGTYQLAKAMTTPVIIVIQTMYYRKTFSTKIKLTLVPITLGVILNSYYDVKFNLLGMVFATLGVFVTSLYQVWVGAKQHELQVNSMQLLYYQAPMSSAFLLVLVPFFEPLTGEGGIFGPWSFQALFMVLLSGVIAFLVNLSIYWIIGNTSPVTYNMFGHFKFCITLLGGYVLFQDPLSLNQGDKITTNMATESCLSSSQINKVDNEKLVRPKMQLKSLLEDAGADKDVFTMKEVMFYLGKYIMSKELYDKQQQHIVHCGEDALGAVLGVKSFSVKEPRALFAMINRNLVTVKNSDTQSTFSEPRSQSEPDRGPGDTDSDSRSSTSQQRRRRRSSDPESTSADDEPRERRKRHKSDSFSLTFDDSLSWCVIGGLHRERGNSESSDAQSNSDVGISHSEGSDESEDSDSDSDNFSVEFEVESIDSDAYSENDEDSLPGENEVYEVTIFAEEEDSFDEDTEITEADYWKCAECDELNPPLPRHCKSCWNVRPGWLPETHSDSENTSTNTQPITEDTSITTTPSSASDDKVLPSKPSSPLPETDEGVDVPDGKCSPSPVAAKDDLLSSTASGSMTDSQTSLSQTSSSQPSTSSGGGSSQEETPELERYNSLEACLPAACLEPCVICQSRPKNGCIVHGRTGHLMACYTCAKKLKNRNKLCPVCREPIQSVVLTYVS</sequence>
<proteinExistence type="inferred from homology"/>
<evidence type="ECO:0000256" key="17">
    <source>
        <dbReference type="ARBA" id="ARBA00032811"/>
    </source>
</evidence>
<dbReference type="InterPro" id="IPR004853">
    <property type="entry name" value="Sugar_P_trans_dom"/>
</dbReference>
<feature type="compositionally biased region" description="Acidic residues" evidence="19">
    <location>
        <begin position="498"/>
        <end position="508"/>
    </location>
</feature>
<evidence type="ECO:0000259" key="21">
    <source>
        <dbReference type="PROSITE" id="PS50089"/>
    </source>
</evidence>
<evidence type="ECO:0000256" key="8">
    <source>
        <dbReference type="ARBA" id="ARBA00022490"/>
    </source>
</evidence>
<dbReference type="InterPro" id="IPR028340">
    <property type="entry name" value="Mdm2"/>
</dbReference>
<evidence type="ECO:0000256" key="10">
    <source>
        <dbReference type="ARBA" id="ARBA00022723"/>
    </source>
</evidence>
<evidence type="ECO:0000256" key="12">
    <source>
        <dbReference type="ARBA" id="ARBA00022786"/>
    </source>
</evidence>
<feature type="transmembrane region" description="Helical" evidence="20">
    <location>
        <begin position="77"/>
        <end position="95"/>
    </location>
</feature>
<dbReference type="SUPFAM" id="SSF57850">
    <property type="entry name" value="RING/U-box"/>
    <property type="match status" value="1"/>
</dbReference>
<evidence type="ECO:0000256" key="5">
    <source>
        <dbReference type="ARBA" id="ARBA00005803"/>
    </source>
</evidence>
<feature type="compositionally biased region" description="Polar residues" evidence="19">
    <location>
        <begin position="393"/>
        <end position="403"/>
    </location>
</feature>
<feature type="compositionally biased region" description="Polar residues" evidence="19">
    <location>
        <begin position="479"/>
        <end position="490"/>
    </location>
</feature>
<evidence type="ECO:0000256" key="16">
    <source>
        <dbReference type="ARBA" id="ARBA00032614"/>
    </source>
</evidence>
<keyword evidence="8" id="KW-0963">Cytoplasm</keyword>
<dbReference type="PIRSF" id="PIRSF500700">
    <property type="entry name" value="MDM2"/>
    <property type="match status" value="1"/>
</dbReference>
<dbReference type="GO" id="GO:0005737">
    <property type="term" value="C:cytoplasm"/>
    <property type="evidence" value="ECO:0007669"/>
    <property type="project" value="UniProtKB-SubCell"/>
</dbReference>
<evidence type="ECO:0000313" key="25">
    <source>
        <dbReference type="Proteomes" id="UP001187343"/>
    </source>
</evidence>
<feature type="transmembrane region" description="Helical" evidence="20">
    <location>
        <begin position="221"/>
        <end position="245"/>
    </location>
</feature>
<feature type="region of interest" description="Disordered" evidence="19">
    <location>
        <begin position="589"/>
        <end position="699"/>
    </location>
</feature>
<dbReference type="InterPro" id="IPR001876">
    <property type="entry name" value="Znf_RanBP2"/>
</dbReference>
<feature type="transmembrane region" description="Helical" evidence="20">
    <location>
        <begin position="187"/>
        <end position="206"/>
    </location>
</feature>